<dbReference type="RefSeq" id="WP_152763560.1">
    <property type="nucleotide sequence ID" value="NZ_WHLY01000002.1"/>
</dbReference>
<name>A0A7C9BIJ5_9BACT</name>
<organism evidence="1 2">
    <name type="scientific">Salmonirosea aquatica</name>
    <dbReference type="NCBI Taxonomy" id="2654236"/>
    <lineage>
        <taxon>Bacteria</taxon>
        <taxon>Pseudomonadati</taxon>
        <taxon>Bacteroidota</taxon>
        <taxon>Cytophagia</taxon>
        <taxon>Cytophagales</taxon>
        <taxon>Spirosomataceae</taxon>
        <taxon>Salmonirosea</taxon>
    </lineage>
</organism>
<comment type="caution">
    <text evidence="1">The sequence shown here is derived from an EMBL/GenBank/DDBJ whole genome shotgun (WGS) entry which is preliminary data.</text>
</comment>
<reference evidence="1 2" key="1">
    <citation type="submission" date="2019-10" db="EMBL/GenBank/DDBJ databases">
        <title>Draft Genome Sequence of Cytophagaceae sp. SJW1-29.</title>
        <authorList>
            <person name="Choi A."/>
        </authorList>
    </citation>
    <scope>NUCLEOTIDE SEQUENCE [LARGE SCALE GENOMIC DNA]</scope>
    <source>
        <strain evidence="1 2">SJW1-29</strain>
    </source>
</reference>
<evidence type="ECO:0008006" key="3">
    <source>
        <dbReference type="Google" id="ProtNLM"/>
    </source>
</evidence>
<dbReference type="EMBL" id="WHLY01000002">
    <property type="protein sequence ID" value="MPR36021.1"/>
    <property type="molecule type" value="Genomic_DNA"/>
</dbReference>
<evidence type="ECO:0000313" key="1">
    <source>
        <dbReference type="EMBL" id="MPR36021.1"/>
    </source>
</evidence>
<proteinExistence type="predicted"/>
<accession>A0A7C9BIJ5</accession>
<dbReference type="AlphaFoldDB" id="A0A7C9BIJ5"/>
<sequence>MVPDNVRITSYLSVYNNQYDNSILSLPYGPKQGLSYGTCFQVQRVHQEHFIAGMSLGYENLRSRVPIEAVEGMVYYTSFNTPASGRAYLANHFINGFPYLGYRFDLGPMALDLTGGVDVGYLYFGRIVGRATTDEGKTYQVQRRYKTNSFDARTRYQLTLTRKRFGVYAGYSNGFVNYTPRSWTYGWKVERTRVKSNLIRFGILYKVKG</sequence>
<gene>
    <name evidence="1" type="ORF">GBK04_22400</name>
</gene>
<dbReference type="Proteomes" id="UP000479293">
    <property type="component" value="Unassembled WGS sequence"/>
</dbReference>
<protein>
    <recommendedName>
        <fullName evidence="3">Outer membrane beta-barrel protein</fullName>
    </recommendedName>
</protein>
<evidence type="ECO:0000313" key="2">
    <source>
        <dbReference type="Proteomes" id="UP000479293"/>
    </source>
</evidence>
<keyword evidence="2" id="KW-1185">Reference proteome</keyword>